<dbReference type="Pfam" id="PF10705">
    <property type="entry name" value="Ycf15"/>
    <property type="match status" value="1"/>
</dbReference>
<dbReference type="EMBL" id="CM009307">
    <property type="protein sequence ID" value="PNS92676.1"/>
    <property type="molecule type" value="Genomic_DNA"/>
</dbReference>
<accession>A0A2K1WVX0</accession>
<evidence type="ECO:0000313" key="4">
    <source>
        <dbReference type="EMBL" id="PNS92676.1"/>
    </source>
</evidence>
<dbReference type="Proteomes" id="UP000006729">
    <property type="component" value="Chromosome 18"/>
</dbReference>
<evidence type="ECO:0000256" key="2">
    <source>
        <dbReference type="ARBA" id="ARBA00009896"/>
    </source>
</evidence>
<dbReference type="AlphaFoldDB" id="A0A2K1WVX0"/>
<keyword evidence="3" id="KW-0934">Plastid</keyword>
<dbReference type="InterPro" id="IPR019645">
    <property type="entry name" value="Uncharacterised_Ycf15"/>
</dbReference>
<protein>
    <submittedName>
        <fullName evidence="4">Uncharacterized protein</fullName>
    </submittedName>
</protein>
<name>A0A2K1WVX0_POPTR</name>
<gene>
    <name evidence="4" type="ORF">POPTR_018G047600</name>
</gene>
<keyword evidence="5" id="KW-1185">Reference proteome</keyword>
<evidence type="ECO:0000313" key="5">
    <source>
        <dbReference type="Proteomes" id="UP000006729"/>
    </source>
</evidence>
<dbReference type="InParanoid" id="A0A2K1WVX0"/>
<dbReference type="GO" id="GO:0009536">
    <property type="term" value="C:plastid"/>
    <property type="evidence" value="ECO:0007669"/>
    <property type="project" value="UniProtKB-SubCell"/>
</dbReference>
<evidence type="ECO:0000256" key="3">
    <source>
        <dbReference type="ARBA" id="ARBA00022640"/>
    </source>
</evidence>
<comment type="subcellular location">
    <subcellularLocation>
        <location evidence="1">Plastid</location>
    </subcellularLocation>
</comment>
<evidence type="ECO:0000256" key="1">
    <source>
        <dbReference type="ARBA" id="ARBA00004474"/>
    </source>
</evidence>
<reference evidence="4 5" key="1">
    <citation type="journal article" date="2006" name="Science">
        <title>The genome of black cottonwood, Populus trichocarpa (Torr. &amp; Gray).</title>
        <authorList>
            <person name="Tuskan G.A."/>
            <person name="Difazio S."/>
            <person name="Jansson S."/>
            <person name="Bohlmann J."/>
            <person name="Grigoriev I."/>
            <person name="Hellsten U."/>
            <person name="Putnam N."/>
            <person name="Ralph S."/>
            <person name="Rombauts S."/>
            <person name="Salamov A."/>
            <person name="Schein J."/>
            <person name="Sterck L."/>
            <person name="Aerts A."/>
            <person name="Bhalerao R.R."/>
            <person name="Bhalerao R.P."/>
            <person name="Blaudez D."/>
            <person name="Boerjan W."/>
            <person name="Brun A."/>
            <person name="Brunner A."/>
            <person name="Busov V."/>
            <person name="Campbell M."/>
            <person name="Carlson J."/>
            <person name="Chalot M."/>
            <person name="Chapman J."/>
            <person name="Chen G.L."/>
            <person name="Cooper D."/>
            <person name="Coutinho P.M."/>
            <person name="Couturier J."/>
            <person name="Covert S."/>
            <person name="Cronk Q."/>
            <person name="Cunningham R."/>
            <person name="Davis J."/>
            <person name="Degroeve S."/>
            <person name="Dejardin A."/>
            <person name="Depamphilis C."/>
            <person name="Detter J."/>
            <person name="Dirks B."/>
            <person name="Dubchak I."/>
            <person name="Duplessis S."/>
            <person name="Ehlting J."/>
            <person name="Ellis B."/>
            <person name="Gendler K."/>
            <person name="Goodstein D."/>
            <person name="Gribskov M."/>
            <person name="Grimwood J."/>
            <person name="Groover A."/>
            <person name="Gunter L."/>
            <person name="Hamberger B."/>
            <person name="Heinze B."/>
            <person name="Helariutta Y."/>
            <person name="Henrissat B."/>
            <person name="Holligan D."/>
            <person name="Holt R."/>
            <person name="Huang W."/>
            <person name="Islam-Faridi N."/>
            <person name="Jones S."/>
            <person name="Jones-Rhoades M."/>
            <person name="Jorgensen R."/>
            <person name="Joshi C."/>
            <person name="Kangasjarvi J."/>
            <person name="Karlsson J."/>
            <person name="Kelleher C."/>
            <person name="Kirkpatrick R."/>
            <person name="Kirst M."/>
            <person name="Kohler A."/>
            <person name="Kalluri U."/>
            <person name="Larimer F."/>
            <person name="Leebens-Mack J."/>
            <person name="Leple J.C."/>
            <person name="Locascio P."/>
            <person name="Lou Y."/>
            <person name="Lucas S."/>
            <person name="Martin F."/>
            <person name="Montanini B."/>
            <person name="Napoli C."/>
            <person name="Nelson D.R."/>
            <person name="Nelson C."/>
            <person name="Nieminen K."/>
            <person name="Nilsson O."/>
            <person name="Pereda V."/>
            <person name="Peter G."/>
            <person name="Philippe R."/>
            <person name="Pilate G."/>
            <person name="Poliakov A."/>
            <person name="Razumovskaya J."/>
            <person name="Richardson P."/>
            <person name="Rinaldi C."/>
            <person name="Ritland K."/>
            <person name="Rouze P."/>
            <person name="Ryaboy D."/>
            <person name="Schmutz J."/>
            <person name="Schrader J."/>
            <person name="Segerman B."/>
            <person name="Shin H."/>
            <person name="Siddiqui A."/>
            <person name="Sterky F."/>
            <person name="Terry A."/>
            <person name="Tsai C.J."/>
            <person name="Uberbacher E."/>
            <person name="Unneberg P."/>
            <person name="Vahala J."/>
            <person name="Wall K."/>
            <person name="Wessler S."/>
            <person name="Yang G."/>
            <person name="Yin T."/>
            <person name="Douglas C."/>
            <person name="Marra M."/>
            <person name="Sandberg G."/>
            <person name="Van de Peer Y."/>
            <person name="Rokhsar D."/>
        </authorList>
    </citation>
    <scope>NUCLEOTIDE SEQUENCE [LARGE SCALE GENOMIC DNA]</scope>
    <source>
        <strain evidence="5">cv. Nisqually</strain>
    </source>
</reference>
<proteinExistence type="inferred from homology"/>
<organism evidence="4 5">
    <name type="scientific">Populus trichocarpa</name>
    <name type="common">Western balsam poplar</name>
    <name type="synonym">Populus balsamifera subsp. trichocarpa</name>
    <dbReference type="NCBI Taxonomy" id="3694"/>
    <lineage>
        <taxon>Eukaryota</taxon>
        <taxon>Viridiplantae</taxon>
        <taxon>Streptophyta</taxon>
        <taxon>Embryophyta</taxon>
        <taxon>Tracheophyta</taxon>
        <taxon>Spermatophyta</taxon>
        <taxon>Magnoliopsida</taxon>
        <taxon>eudicotyledons</taxon>
        <taxon>Gunneridae</taxon>
        <taxon>Pentapetalae</taxon>
        <taxon>rosids</taxon>
        <taxon>fabids</taxon>
        <taxon>Malpighiales</taxon>
        <taxon>Salicaceae</taxon>
        <taxon>Saliceae</taxon>
        <taxon>Populus</taxon>
    </lineage>
</organism>
<comment type="similarity">
    <text evidence="2">Belongs to the ycf15 family.</text>
</comment>
<sequence>MNYELPKQEFLKNKQPEKLLTTSKKPLLMKDENYGKINKYIYHMKWWLLYALITNHWFN</sequence>